<dbReference type="InterPro" id="IPR004927">
    <property type="entry name" value="MerB"/>
</dbReference>
<proteinExistence type="predicted"/>
<dbReference type="EMBL" id="BMMM01000014">
    <property type="protein sequence ID" value="GGN81286.1"/>
    <property type="molecule type" value="Genomic_DNA"/>
</dbReference>
<dbReference type="GO" id="GO:0018836">
    <property type="term" value="F:alkylmercury lyase activity"/>
    <property type="evidence" value="ECO:0007669"/>
    <property type="project" value="InterPro"/>
</dbReference>
<dbReference type="InterPro" id="IPR053717">
    <property type="entry name" value="MerB_lyase_sf"/>
</dbReference>
<dbReference type="Gene3D" id="3.30.450.410">
    <property type="match status" value="1"/>
</dbReference>
<protein>
    <submittedName>
        <fullName evidence="1">Uncharacterized protein</fullName>
    </submittedName>
</protein>
<reference evidence="1 2" key="1">
    <citation type="journal article" date="2014" name="Int. J. Syst. Evol. Microbiol.">
        <title>Complete genome sequence of Corynebacterium casei LMG S-19264T (=DSM 44701T), isolated from a smear-ripened cheese.</title>
        <authorList>
            <consortium name="US DOE Joint Genome Institute (JGI-PGF)"/>
            <person name="Walter F."/>
            <person name="Albersmeier A."/>
            <person name="Kalinowski J."/>
            <person name="Ruckert C."/>
        </authorList>
    </citation>
    <scope>NUCLEOTIDE SEQUENCE [LARGE SCALE GENOMIC DNA]</scope>
    <source>
        <strain evidence="1 2">CGMCC 4.7111</strain>
    </source>
</reference>
<sequence>MTWQPTTAVVFLGQRACTGPAADIACGALNFFTSRHNARSWARQYPHYTGKAVDHAHAEALGRSVFGSLLTPADAEKD</sequence>
<gene>
    <name evidence="1" type="ORF">GCM10011579_067650</name>
</gene>
<dbReference type="Proteomes" id="UP000600365">
    <property type="component" value="Unassembled WGS sequence"/>
</dbReference>
<evidence type="ECO:0000313" key="1">
    <source>
        <dbReference type="EMBL" id="GGN81286.1"/>
    </source>
</evidence>
<comment type="caution">
    <text evidence="1">The sequence shown here is derived from an EMBL/GenBank/DDBJ whole genome shotgun (WGS) entry which is preliminary data.</text>
</comment>
<dbReference type="SUPFAM" id="SSF160387">
    <property type="entry name" value="NosL/MerB-like"/>
    <property type="match status" value="1"/>
</dbReference>
<organism evidence="1 2">
    <name type="scientific">Streptomyces albiflavescens</name>
    <dbReference type="NCBI Taxonomy" id="1623582"/>
    <lineage>
        <taxon>Bacteria</taxon>
        <taxon>Bacillati</taxon>
        <taxon>Actinomycetota</taxon>
        <taxon>Actinomycetes</taxon>
        <taxon>Kitasatosporales</taxon>
        <taxon>Streptomycetaceae</taxon>
        <taxon>Streptomyces</taxon>
    </lineage>
</organism>
<keyword evidence="2" id="KW-1185">Reference proteome</keyword>
<dbReference type="AlphaFoldDB" id="A0A918D8H3"/>
<accession>A0A918D8H3</accession>
<dbReference type="Pfam" id="PF03243">
    <property type="entry name" value="MerB"/>
    <property type="match status" value="1"/>
</dbReference>
<name>A0A918D8H3_9ACTN</name>
<evidence type="ECO:0000313" key="2">
    <source>
        <dbReference type="Proteomes" id="UP000600365"/>
    </source>
</evidence>